<dbReference type="SUPFAM" id="SSF82171">
    <property type="entry name" value="DPP6 N-terminal domain-like"/>
    <property type="match status" value="1"/>
</dbReference>
<feature type="domain" description="FTP" evidence="16">
    <location>
        <begin position="137"/>
        <end position="185"/>
    </location>
</feature>
<feature type="signal peptide" evidence="12">
    <location>
        <begin position="1"/>
        <end position="18"/>
    </location>
</feature>
<dbReference type="InterPro" id="IPR013856">
    <property type="entry name" value="Peptidase_M4_domain"/>
</dbReference>
<reference evidence="18 19" key="1">
    <citation type="submission" date="2017-11" db="EMBL/GenBank/DDBJ databases">
        <title>Taxonomic description and genome sequences of Spirosoma HA7 sp. nov., isolated from pollen microhabitat of Corylus avellana.</title>
        <authorList>
            <person name="Ambika Manirajan B."/>
            <person name="Suarez C."/>
            <person name="Ratering S."/>
            <person name="Geissler-Plaum R."/>
            <person name="Cardinale M."/>
            <person name="Sylvia S."/>
        </authorList>
    </citation>
    <scope>NUCLEOTIDE SEQUENCE [LARGE SCALE GENOMIC DNA]</scope>
    <source>
        <strain evidence="18 19">HA7</strain>
    </source>
</reference>
<feature type="chain" id="PRO_5014933930" evidence="12">
    <location>
        <begin position="19"/>
        <end position="1097"/>
    </location>
</feature>
<evidence type="ECO:0000256" key="9">
    <source>
        <dbReference type="ARBA" id="ARBA00023145"/>
    </source>
</evidence>
<keyword evidence="9" id="KW-0865">Zymogen</keyword>
<evidence type="ECO:0000313" key="19">
    <source>
        <dbReference type="Proteomes" id="UP000232883"/>
    </source>
</evidence>
<dbReference type="RefSeq" id="WP_100990709.1">
    <property type="nucleotide sequence ID" value="NZ_CP025096.1"/>
</dbReference>
<evidence type="ECO:0000313" key="18">
    <source>
        <dbReference type="EMBL" id="AUD04644.1"/>
    </source>
</evidence>
<keyword evidence="19" id="KW-1185">Reference proteome</keyword>
<dbReference type="InterPro" id="IPR001570">
    <property type="entry name" value="Peptidase_M4_C_domain"/>
</dbReference>
<feature type="domain" description="Peptidase M4 C-terminal" evidence="14">
    <location>
        <begin position="448"/>
        <end position="604"/>
    </location>
</feature>
<dbReference type="Gene3D" id="2.120.10.30">
    <property type="entry name" value="TolB, C-terminal domain"/>
    <property type="match status" value="1"/>
</dbReference>
<evidence type="ECO:0000259" key="14">
    <source>
        <dbReference type="Pfam" id="PF02868"/>
    </source>
</evidence>
<dbReference type="Gene3D" id="1.10.390.10">
    <property type="entry name" value="Neutral Protease Domain 2"/>
    <property type="match status" value="1"/>
</dbReference>
<dbReference type="InterPro" id="IPR023612">
    <property type="entry name" value="Peptidase_M4"/>
</dbReference>
<evidence type="ECO:0000256" key="1">
    <source>
        <dbReference type="ARBA" id="ARBA00001947"/>
    </source>
</evidence>
<proteinExistence type="inferred from homology"/>
<dbReference type="AlphaFoldDB" id="A0A2K8Z485"/>
<feature type="domain" description="PepSY" evidence="15">
    <location>
        <begin position="198"/>
        <end position="273"/>
    </location>
</feature>
<dbReference type="InterPro" id="IPR027268">
    <property type="entry name" value="Peptidase_M4/M1_CTD_sf"/>
</dbReference>
<dbReference type="SUPFAM" id="SSF55486">
    <property type="entry name" value="Metalloproteases ('zincins'), catalytic domain"/>
    <property type="match status" value="1"/>
</dbReference>
<dbReference type="InterPro" id="IPR011096">
    <property type="entry name" value="FTP_domain"/>
</dbReference>
<dbReference type="InterPro" id="IPR025711">
    <property type="entry name" value="PepSY"/>
</dbReference>
<evidence type="ECO:0000256" key="10">
    <source>
        <dbReference type="PIRSR" id="PIRSR623612-1"/>
    </source>
</evidence>
<evidence type="ECO:0000256" key="12">
    <source>
        <dbReference type="SAM" id="SignalP"/>
    </source>
</evidence>
<dbReference type="Pfam" id="PF03413">
    <property type="entry name" value="PepSY"/>
    <property type="match status" value="1"/>
</dbReference>
<feature type="active site" evidence="10">
    <location>
        <position position="438"/>
    </location>
</feature>
<organism evidence="18 19">
    <name type="scientific">Spirosoma pollinicola</name>
    <dbReference type="NCBI Taxonomy" id="2057025"/>
    <lineage>
        <taxon>Bacteria</taxon>
        <taxon>Pseudomonadati</taxon>
        <taxon>Bacteroidota</taxon>
        <taxon>Cytophagia</taxon>
        <taxon>Cytophagales</taxon>
        <taxon>Cytophagaceae</taxon>
        <taxon>Spirosoma</taxon>
    </lineage>
</organism>
<feature type="active site" description="Proton donor" evidence="10">
    <location>
        <position position="530"/>
    </location>
</feature>
<dbReference type="Gene3D" id="3.10.170.10">
    <property type="match status" value="1"/>
</dbReference>
<evidence type="ECO:0000256" key="11">
    <source>
        <dbReference type="SAM" id="MobiDB-lite"/>
    </source>
</evidence>
<dbReference type="NCBIfam" id="TIGR04183">
    <property type="entry name" value="Por_Secre_tail"/>
    <property type="match status" value="1"/>
</dbReference>
<keyword evidence="6" id="KW-0378">Hydrolase</keyword>
<comment type="similarity">
    <text evidence="2">Belongs to the peptidase M4 family.</text>
</comment>
<keyword evidence="4" id="KW-0479">Metal-binding</keyword>
<dbReference type="GO" id="GO:0006508">
    <property type="term" value="P:proteolysis"/>
    <property type="evidence" value="ECO:0007669"/>
    <property type="project" value="UniProtKB-KW"/>
</dbReference>
<dbReference type="OrthoDB" id="291295at2"/>
<evidence type="ECO:0000256" key="2">
    <source>
        <dbReference type="ARBA" id="ARBA00009388"/>
    </source>
</evidence>
<dbReference type="GO" id="GO:0004222">
    <property type="term" value="F:metalloendopeptidase activity"/>
    <property type="evidence" value="ECO:0007669"/>
    <property type="project" value="InterPro"/>
</dbReference>
<dbReference type="PRINTS" id="PR00730">
    <property type="entry name" value="THERMOLYSIN"/>
</dbReference>
<feature type="compositionally biased region" description="Polar residues" evidence="11">
    <location>
        <begin position="512"/>
        <end position="525"/>
    </location>
</feature>
<keyword evidence="3 18" id="KW-0645">Protease</keyword>
<accession>A0A2K8Z485</accession>
<dbReference type="Gene3D" id="3.10.450.490">
    <property type="match status" value="1"/>
</dbReference>
<protein>
    <submittedName>
        <fullName evidence="18">Neutral protease</fullName>
    </submittedName>
</protein>
<gene>
    <name evidence="18" type="ORF">CWM47_24010</name>
</gene>
<evidence type="ECO:0000256" key="5">
    <source>
        <dbReference type="ARBA" id="ARBA00022729"/>
    </source>
</evidence>
<dbReference type="CDD" id="cd09597">
    <property type="entry name" value="M4_TLP"/>
    <property type="match status" value="1"/>
</dbReference>
<dbReference type="Pfam" id="PF02868">
    <property type="entry name" value="Peptidase_M4_C"/>
    <property type="match status" value="1"/>
</dbReference>
<dbReference type="InterPro" id="IPR050728">
    <property type="entry name" value="Zinc_Metalloprotease_M4"/>
</dbReference>
<evidence type="ECO:0000256" key="6">
    <source>
        <dbReference type="ARBA" id="ARBA00022801"/>
    </source>
</evidence>
<evidence type="ECO:0000259" key="16">
    <source>
        <dbReference type="Pfam" id="PF07504"/>
    </source>
</evidence>
<evidence type="ECO:0000256" key="8">
    <source>
        <dbReference type="ARBA" id="ARBA00023049"/>
    </source>
</evidence>
<dbReference type="Pfam" id="PF07504">
    <property type="entry name" value="FTP"/>
    <property type="match status" value="1"/>
</dbReference>
<feature type="domain" description="Secretion system C-terminal sorting" evidence="17">
    <location>
        <begin position="1023"/>
        <end position="1095"/>
    </location>
</feature>
<dbReference type="PANTHER" id="PTHR33794:SF1">
    <property type="entry name" value="BACILLOLYSIN"/>
    <property type="match status" value="1"/>
</dbReference>
<dbReference type="Pfam" id="PF18962">
    <property type="entry name" value="Por_Secre_tail"/>
    <property type="match status" value="1"/>
</dbReference>
<evidence type="ECO:0000259" key="13">
    <source>
        <dbReference type="Pfam" id="PF01447"/>
    </source>
</evidence>
<sequence>MKLPFLLLTLLVATCGLAQQPGTGFGRKVKTTQPSIGLARRLNADLRPIPTNRAGRQTLTALLAKNQAMTSLRLRAVNDSTTGLPVYIERKPNSQTTPNSAKNSGGARLSAEAAASVTFQFMGQVRGLLKLENPASNFTVTRTETDDLGQQHVRLMQTHRGVPVLGAELVAHLADGEVTLLNGRYQSIPNELEITPRLALADALARALADVRKTSTVRSFGDNILKMKSIEGELCVFAENGLAKLAYQLTVRPNMLERWEYVIDAKTGDVLDKYNHTCTVVGPIKASGKDLNGVTRSIQTYQQSNNAYYLIDATRPMFNATASKMPGDPVGALWTVDARNIKGDNPTLYQVTSTNNADWTATAISAHYNAGVAYDYYRNTFNRNALNGNGATIVSLINIVDDDGKGLDNAYWNGQIMAYGNGRLLKPLAGALDVAGHEMTHGVIQNTANLQYKSQSGAINESFADVFGAMIDRDDWTVGEDIATPSILPSGALRSFSNPNQGGKSKDPNGYQPATMSQYETTTDDNGGVHTNSGITNFAFYKFATVVGKDKAERVYYRALTTYLVRTSQFLDLRLAIIKAAGDLYGSTGAEVTAAKNAFDAVGITESTPSTPGKQPDVPVAAGQDLLLLADASDSKLYSTVVDVKPAKFDPKSTLGMRHRPSVTDDGKTAYYVTADKRIRAVNLSGTATETVISDETIWDNVAISKDGTKLAALTADQDGSIYVYSYAKKKWAEFKLYNPTYTEGVQTGDVLYADSFEWDFAGENIVYDAYNEIKNTSGDAIDYWDVGFMNVWNNKTGDFADGTIEKLFSDLEQGESIGNPSFSKNSPDIISFDYVNDNDNTYYVLATDLSTGTLKTVYKNNTLGFPSYSRLDNKLVFSTETGTREDISGINLGADKLSPSGTATVLYMNAKWPVWYTQATRTLPTKTTQTITFDIIADRYSNQGDMTLKATCSSSLPVSFQVKSGPATLTGSTLKFTGTGLVTIRAYQDGNTQFYAATAVERSFNVLTVTGTEPLWSDAMVLYPNPVNSTLTIELPGTETIERVSLQTLTGATVVQPVMRARQHAATLEVGHLPKGLYFLQIQTPTGTANRKVIKE</sequence>
<keyword evidence="7" id="KW-0862">Zinc</keyword>
<comment type="cofactor">
    <cofactor evidence="1">
        <name>Zn(2+)</name>
        <dbReference type="ChEBI" id="CHEBI:29105"/>
    </cofactor>
</comment>
<dbReference type="EMBL" id="CP025096">
    <property type="protein sequence ID" value="AUD04644.1"/>
    <property type="molecule type" value="Genomic_DNA"/>
</dbReference>
<dbReference type="PANTHER" id="PTHR33794">
    <property type="entry name" value="BACILLOLYSIN"/>
    <property type="match status" value="1"/>
</dbReference>
<keyword evidence="5 12" id="KW-0732">Signal</keyword>
<feature type="domain" description="Peptidase M4" evidence="13">
    <location>
        <begin position="286"/>
        <end position="445"/>
    </location>
</feature>
<keyword evidence="8" id="KW-0482">Metalloprotease</keyword>
<evidence type="ECO:0000256" key="4">
    <source>
        <dbReference type="ARBA" id="ARBA00022723"/>
    </source>
</evidence>
<feature type="region of interest" description="Disordered" evidence="11">
    <location>
        <begin position="490"/>
        <end position="525"/>
    </location>
</feature>
<dbReference type="KEGG" id="spir:CWM47_24010"/>
<dbReference type="InterPro" id="IPR026444">
    <property type="entry name" value="Secre_tail"/>
</dbReference>
<dbReference type="Pfam" id="PF01447">
    <property type="entry name" value="Peptidase_M4"/>
    <property type="match status" value="1"/>
</dbReference>
<dbReference type="Proteomes" id="UP000232883">
    <property type="component" value="Chromosome"/>
</dbReference>
<dbReference type="GO" id="GO:0046872">
    <property type="term" value="F:metal ion binding"/>
    <property type="evidence" value="ECO:0007669"/>
    <property type="project" value="UniProtKB-KW"/>
</dbReference>
<evidence type="ECO:0000259" key="15">
    <source>
        <dbReference type="Pfam" id="PF03413"/>
    </source>
</evidence>
<evidence type="ECO:0000256" key="7">
    <source>
        <dbReference type="ARBA" id="ARBA00022833"/>
    </source>
</evidence>
<name>A0A2K8Z485_9BACT</name>
<dbReference type="InterPro" id="IPR011042">
    <property type="entry name" value="6-blade_b-propeller_TolB-like"/>
</dbReference>
<evidence type="ECO:0000259" key="17">
    <source>
        <dbReference type="Pfam" id="PF18962"/>
    </source>
</evidence>
<evidence type="ECO:0000256" key="3">
    <source>
        <dbReference type="ARBA" id="ARBA00022670"/>
    </source>
</evidence>